<evidence type="ECO:0000313" key="2">
    <source>
        <dbReference type="EMBL" id="GMH11253.1"/>
    </source>
</evidence>
<feature type="region of interest" description="Disordered" evidence="1">
    <location>
        <begin position="165"/>
        <end position="194"/>
    </location>
</feature>
<evidence type="ECO:0000256" key="1">
    <source>
        <dbReference type="SAM" id="MobiDB-lite"/>
    </source>
</evidence>
<keyword evidence="3" id="KW-1185">Reference proteome</keyword>
<sequence>MGTIGGSGRLAPIIEVILTDFWHVLLFIPSKKIILPQNAASGHAGTSPPGASNYHNAAYQQKVKGSAIEELRAQEIPINGCDYSTDDGFHSSLHSPLAQATTSTRRNPRSQAVLLSPVMFKDSLDDSPSSGTPPPKVLLCTGPTNGEGGPMRAFRVEGDPDLIKENLGGFPSSENLVEVRDRSERGGSEARGLW</sequence>
<gene>
    <name evidence="2" type="ORF">Nepgr_013094</name>
</gene>
<organism evidence="2 3">
    <name type="scientific">Nepenthes gracilis</name>
    <name type="common">Slender pitcher plant</name>
    <dbReference type="NCBI Taxonomy" id="150966"/>
    <lineage>
        <taxon>Eukaryota</taxon>
        <taxon>Viridiplantae</taxon>
        <taxon>Streptophyta</taxon>
        <taxon>Embryophyta</taxon>
        <taxon>Tracheophyta</taxon>
        <taxon>Spermatophyta</taxon>
        <taxon>Magnoliopsida</taxon>
        <taxon>eudicotyledons</taxon>
        <taxon>Gunneridae</taxon>
        <taxon>Pentapetalae</taxon>
        <taxon>Caryophyllales</taxon>
        <taxon>Nepenthaceae</taxon>
        <taxon>Nepenthes</taxon>
    </lineage>
</organism>
<feature type="compositionally biased region" description="Basic and acidic residues" evidence="1">
    <location>
        <begin position="177"/>
        <end position="188"/>
    </location>
</feature>
<evidence type="ECO:0000313" key="3">
    <source>
        <dbReference type="Proteomes" id="UP001279734"/>
    </source>
</evidence>
<protein>
    <submittedName>
        <fullName evidence="2">Uncharacterized protein</fullName>
    </submittedName>
</protein>
<name>A0AAD3SH90_NEPGR</name>
<proteinExistence type="predicted"/>
<dbReference type="AlphaFoldDB" id="A0AAD3SH90"/>
<dbReference type="Proteomes" id="UP001279734">
    <property type="component" value="Unassembled WGS sequence"/>
</dbReference>
<accession>A0AAD3SH90</accession>
<reference evidence="2" key="1">
    <citation type="submission" date="2023-05" db="EMBL/GenBank/DDBJ databases">
        <title>Nepenthes gracilis genome sequencing.</title>
        <authorList>
            <person name="Fukushima K."/>
        </authorList>
    </citation>
    <scope>NUCLEOTIDE SEQUENCE</scope>
    <source>
        <strain evidence="2">SING2019-196</strain>
    </source>
</reference>
<dbReference type="EMBL" id="BSYO01000011">
    <property type="protein sequence ID" value="GMH11253.1"/>
    <property type="molecule type" value="Genomic_DNA"/>
</dbReference>
<comment type="caution">
    <text evidence="2">The sequence shown here is derived from an EMBL/GenBank/DDBJ whole genome shotgun (WGS) entry which is preliminary data.</text>
</comment>